<keyword evidence="5" id="KW-0862">Zinc</keyword>
<evidence type="ECO:0000256" key="7">
    <source>
        <dbReference type="PROSITE-ProRule" id="PRU00042"/>
    </source>
</evidence>
<evidence type="ECO:0000256" key="1">
    <source>
        <dbReference type="ARBA" id="ARBA00004123"/>
    </source>
</evidence>
<feature type="domain" description="C2H2-type" evidence="8">
    <location>
        <begin position="350"/>
        <end position="379"/>
    </location>
</feature>
<evidence type="ECO:0000256" key="6">
    <source>
        <dbReference type="ARBA" id="ARBA00023242"/>
    </source>
</evidence>
<evidence type="ECO:0000256" key="5">
    <source>
        <dbReference type="ARBA" id="ARBA00022833"/>
    </source>
</evidence>
<evidence type="ECO:0000256" key="4">
    <source>
        <dbReference type="ARBA" id="ARBA00022771"/>
    </source>
</evidence>
<dbReference type="RefSeq" id="XP_040791878.1">
    <property type="nucleotide sequence ID" value="XM_040931764.1"/>
</dbReference>
<dbReference type="SUPFAM" id="SSF57667">
    <property type="entry name" value="beta-beta-alpha zinc fingers"/>
    <property type="match status" value="1"/>
</dbReference>
<dbReference type="EMBL" id="ML976615">
    <property type="protein sequence ID" value="KAF1849315.1"/>
    <property type="molecule type" value="Genomic_DNA"/>
</dbReference>
<dbReference type="Proteomes" id="UP000800039">
    <property type="component" value="Unassembled WGS sequence"/>
</dbReference>
<proteinExistence type="predicted"/>
<evidence type="ECO:0000256" key="3">
    <source>
        <dbReference type="ARBA" id="ARBA00022737"/>
    </source>
</evidence>
<dbReference type="GO" id="GO:0008270">
    <property type="term" value="F:zinc ion binding"/>
    <property type="evidence" value="ECO:0007669"/>
    <property type="project" value="UniProtKB-KW"/>
</dbReference>
<protein>
    <recommendedName>
        <fullName evidence="8">C2H2-type domain-containing protein</fullName>
    </recommendedName>
</protein>
<accession>A0A9P4GPG4</accession>
<evidence type="ECO:0000259" key="8">
    <source>
        <dbReference type="PROSITE" id="PS50157"/>
    </source>
</evidence>
<reference evidence="9" key="1">
    <citation type="submission" date="2020-01" db="EMBL/GenBank/DDBJ databases">
        <authorList>
            <consortium name="DOE Joint Genome Institute"/>
            <person name="Haridas S."/>
            <person name="Albert R."/>
            <person name="Binder M."/>
            <person name="Bloem J."/>
            <person name="Labutti K."/>
            <person name="Salamov A."/>
            <person name="Andreopoulos B."/>
            <person name="Baker S.E."/>
            <person name="Barry K."/>
            <person name="Bills G."/>
            <person name="Bluhm B.H."/>
            <person name="Cannon C."/>
            <person name="Castanera R."/>
            <person name="Culley D.E."/>
            <person name="Daum C."/>
            <person name="Ezra D."/>
            <person name="Gonzalez J.B."/>
            <person name="Henrissat B."/>
            <person name="Kuo A."/>
            <person name="Liang C."/>
            <person name="Lipzen A."/>
            <person name="Lutzoni F."/>
            <person name="Magnuson J."/>
            <person name="Mondo S."/>
            <person name="Nolan M."/>
            <person name="Ohm R."/>
            <person name="Pangilinan J."/>
            <person name="Park H.-J."/>
            <person name="Ramirez L."/>
            <person name="Alfaro M."/>
            <person name="Sun H."/>
            <person name="Tritt A."/>
            <person name="Yoshinaga Y."/>
            <person name="Zwiers L.-H."/>
            <person name="Turgeon B.G."/>
            <person name="Goodwin S.B."/>
            <person name="Spatafora J.W."/>
            <person name="Crous P.W."/>
            <person name="Grigoriev I.V."/>
        </authorList>
    </citation>
    <scope>NUCLEOTIDE SEQUENCE</scope>
    <source>
        <strain evidence="9">CBS 394.84</strain>
    </source>
</reference>
<dbReference type="Pfam" id="PF13912">
    <property type="entry name" value="zf-C2H2_6"/>
    <property type="match status" value="2"/>
</dbReference>
<dbReference type="Gene3D" id="3.30.160.60">
    <property type="entry name" value="Classic Zinc Finger"/>
    <property type="match status" value="2"/>
</dbReference>
<sequence length="494" mass="55861">MPTKLEPIRRVKCTYKDCDMSFETEKAMRSHKKHSDEHEYCHKCNEDFDSYDDYIQHKITRPEEHDKACRVCGDEFKSDSGLRRHIELNHKIDQKLTCIGCHKSFYRACLFMEHLEFGHCDVISASQFQGHIVHKHLITELLKAGPAYERFMQKTSKFDATLDYEQEGGVELEDDALDADEDIEDVKFEALKPDTPPDTPLNPAFVGPYPPLPSSRNVGDACSRVASTLGAMSLSDGSESSTVVGSHFQATSLAGSMTGHSTHEGLSPQIFTGQRNRQPKVWGNRNGKSATTVLFPNAKPTPAPSEFSIAAHDEAMEQSYGFNIMSTRFWDPMSSDWNPERFYNSVINMYNCPFICEQTFGTAADLNTHILGDHRITRMKCPTCLKYFKSATALMGHCESRGAKCQINKAEDYNIFLDRLSGGFLGVEEMVRPDHLNNPTVMILNHEKDRLERYKPPVASYLQYMVTKPPDWKEPVQTAVVIGGPAKDKYASQW</sequence>
<dbReference type="OrthoDB" id="8117402at2759"/>
<feature type="domain" description="C2H2-type" evidence="8">
    <location>
        <begin position="67"/>
        <end position="95"/>
    </location>
</feature>
<dbReference type="InterPro" id="IPR050888">
    <property type="entry name" value="ZnF_C2H2-type_TF"/>
</dbReference>
<keyword evidence="3" id="KW-0677">Repeat</keyword>
<dbReference type="AlphaFoldDB" id="A0A9P4GPG4"/>
<keyword evidence="4 7" id="KW-0863">Zinc-finger</keyword>
<keyword evidence="2" id="KW-0479">Metal-binding</keyword>
<organism evidence="9 10">
    <name type="scientific">Cucurbitaria berberidis CBS 394.84</name>
    <dbReference type="NCBI Taxonomy" id="1168544"/>
    <lineage>
        <taxon>Eukaryota</taxon>
        <taxon>Fungi</taxon>
        <taxon>Dikarya</taxon>
        <taxon>Ascomycota</taxon>
        <taxon>Pezizomycotina</taxon>
        <taxon>Dothideomycetes</taxon>
        <taxon>Pleosporomycetidae</taxon>
        <taxon>Pleosporales</taxon>
        <taxon>Pleosporineae</taxon>
        <taxon>Cucurbitariaceae</taxon>
        <taxon>Cucurbitaria</taxon>
    </lineage>
</organism>
<gene>
    <name evidence="9" type="ORF">K460DRAFT_354178</name>
</gene>
<dbReference type="PROSITE" id="PS50157">
    <property type="entry name" value="ZINC_FINGER_C2H2_2"/>
    <property type="match status" value="2"/>
</dbReference>
<dbReference type="PROSITE" id="PS00028">
    <property type="entry name" value="ZINC_FINGER_C2H2_1"/>
    <property type="match status" value="3"/>
</dbReference>
<dbReference type="GeneID" id="63849016"/>
<keyword evidence="6" id="KW-0539">Nucleus</keyword>
<name>A0A9P4GPG4_9PLEO</name>
<dbReference type="PANTHER" id="PTHR24406">
    <property type="entry name" value="TRANSCRIPTIONAL REPRESSOR CTCFL-RELATED"/>
    <property type="match status" value="1"/>
</dbReference>
<dbReference type="GO" id="GO:0005634">
    <property type="term" value="C:nucleus"/>
    <property type="evidence" value="ECO:0007669"/>
    <property type="project" value="UniProtKB-SubCell"/>
</dbReference>
<evidence type="ECO:0000256" key="2">
    <source>
        <dbReference type="ARBA" id="ARBA00022723"/>
    </source>
</evidence>
<comment type="caution">
    <text evidence="9">The sequence shown here is derived from an EMBL/GenBank/DDBJ whole genome shotgun (WGS) entry which is preliminary data.</text>
</comment>
<comment type="subcellular location">
    <subcellularLocation>
        <location evidence="1">Nucleus</location>
    </subcellularLocation>
</comment>
<evidence type="ECO:0000313" key="10">
    <source>
        <dbReference type="Proteomes" id="UP000800039"/>
    </source>
</evidence>
<keyword evidence="10" id="KW-1185">Reference proteome</keyword>
<dbReference type="InterPro" id="IPR036236">
    <property type="entry name" value="Znf_C2H2_sf"/>
</dbReference>
<evidence type="ECO:0000313" key="9">
    <source>
        <dbReference type="EMBL" id="KAF1849315.1"/>
    </source>
</evidence>
<dbReference type="SMART" id="SM00355">
    <property type="entry name" value="ZnF_C2H2"/>
    <property type="match status" value="6"/>
</dbReference>
<dbReference type="InterPro" id="IPR013087">
    <property type="entry name" value="Znf_C2H2_type"/>
</dbReference>